<proteinExistence type="predicted"/>
<dbReference type="Pfam" id="PF13801">
    <property type="entry name" value="Metal_resist"/>
    <property type="match status" value="1"/>
</dbReference>
<accession>A0A938BS78</accession>
<sequence>MRRGWFVLLALSLGLNVGLLYTTLADAARRREPVPLAPFVGAPPRPIDGPPGAEPGLEPHCPALCEPMMRRRLGGLASRLDLDEGQQETLGGILRQAYPQILALRESVAAARRTLQVAYARPMIEPGAIRRLTQEINLAQARLDSLVAETMLREASVLTADQRARYFQRMRWGQDSGRSRADRRRARDAAGP</sequence>
<dbReference type="EMBL" id="VGIY01000387">
    <property type="protein sequence ID" value="MBM3318526.1"/>
    <property type="molecule type" value="Genomic_DNA"/>
</dbReference>
<organism evidence="1 2">
    <name type="scientific">Eiseniibacteriota bacterium</name>
    <dbReference type="NCBI Taxonomy" id="2212470"/>
    <lineage>
        <taxon>Bacteria</taxon>
        <taxon>Candidatus Eiseniibacteriota</taxon>
    </lineage>
</organism>
<evidence type="ECO:0000313" key="2">
    <source>
        <dbReference type="Proteomes" id="UP000748308"/>
    </source>
</evidence>
<dbReference type="AlphaFoldDB" id="A0A938BS78"/>
<reference evidence="1" key="1">
    <citation type="submission" date="2019-03" db="EMBL/GenBank/DDBJ databases">
        <title>Lake Tanganyika Metagenome-Assembled Genomes (MAGs).</title>
        <authorList>
            <person name="Tran P."/>
        </authorList>
    </citation>
    <scope>NUCLEOTIDE SEQUENCE</scope>
    <source>
        <strain evidence="1">M_DeepCast_400m_m2_100</strain>
    </source>
</reference>
<gene>
    <name evidence="1" type="ORF">FJY75_11805</name>
</gene>
<dbReference type="InterPro" id="IPR025961">
    <property type="entry name" value="Metal_resist"/>
</dbReference>
<comment type="caution">
    <text evidence="1">The sequence shown here is derived from an EMBL/GenBank/DDBJ whole genome shotgun (WGS) entry which is preliminary data.</text>
</comment>
<evidence type="ECO:0000313" key="1">
    <source>
        <dbReference type="EMBL" id="MBM3318526.1"/>
    </source>
</evidence>
<dbReference type="Proteomes" id="UP000748308">
    <property type="component" value="Unassembled WGS sequence"/>
</dbReference>
<dbReference type="Gene3D" id="1.20.120.1490">
    <property type="match status" value="1"/>
</dbReference>
<protein>
    <submittedName>
        <fullName evidence="1">Periplasmic heavy metal sensor</fullName>
    </submittedName>
</protein>
<name>A0A938BS78_UNCEI</name>